<evidence type="ECO:0000256" key="6">
    <source>
        <dbReference type="ARBA" id="ARBA00023180"/>
    </source>
</evidence>
<evidence type="ECO:0000256" key="8">
    <source>
        <dbReference type="SAM" id="Phobius"/>
    </source>
</evidence>
<dbReference type="PANTHER" id="PTHR11802:SF472">
    <property type="entry name" value="SERINE CARBOXYPEPTIDASE CPVL-RELATED"/>
    <property type="match status" value="1"/>
</dbReference>
<dbReference type="Proteomes" id="UP001314205">
    <property type="component" value="Unassembled WGS sequence"/>
</dbReference>
<keyword evidence="8" id="KW-1133">Transmembrane helix</keyword>
<dbReference type="Pfam" id="PF00450">
    <property type="entry name" value="Peptidase_S10"/>
    <property type="match status" value="1"/>
</dbReference>
<evidence type="ECO:0000256" key="4">
    <source>
        <dbReference type="ARBA" id="ARBA00022729"/>
    </source>
</evidence>
<evidence type="ECO:0000313" key="10">
    <source>
        <dbReference type="Proteomes" id="UP001314205"/>
    </source>
</evidence>
<keyword evidence="8" id="KW-0472">Membrane</keyword>
<dbReference type="EC" id="3.4.16.-" evidence="7"/>
<dbReference type="PANTHER" id="PTHR11802">
    <property type="entry name" value="SERINE PROTEASE FAMILY S10 SERINE CARBOXYPEPTIDASE"/>
    <property type="match status" value="1"/>
</dbReference>
<organism evidence="9 10">
    <name type="scientific">Parnassius mnemosyne</name>
    <name type="common">clouded apollo</name>
    <dbReference type="NCBI Taxonomy" id="213953"/>
    <lineage>
        <taxon>Eukaryota</taxon>
        <taxon>Metazoa</taxon>
        <taxon>Ecdysozoa</taxon>
        <taxon>Arthropoda</taxon>
        <taxon>Hexapoda</taxon>
        <taxon>Insecta</taxon>
        <taxon>Pterygota</taxon>
        <taxon>Neoptera</taxon>
        <taxon>Endopterygota</taxon>
        <taxon>Lepidoptera</taxon>
        <taxon>Glossata</taxon>
        <taxon>Ditrysia</taxon>
        <taxon>Papilionoidea</taxon>
        <taxon>Papilionidae</taxon>
        <taxon>Parnassiinae</taxon>
        <taxon>Parnassini</taxon>
        <taxon>Parnassius</taxon>
        <taxon>Driopa</taxon>
    </lineage>
</organism>
<keyword evidence="8" id="KW-0812">Transmembrane</keyword>
<accession>A0AAV1M573</accession>
<evidence type="ECO:0000256" key="7">
    <source>
        <dbReference type="RuleBase" id="RU361156"/>
    </source>
</evidence>
<comment type="similarity">
    <text evidence="1 7">Belongs to the peptidase S10 family.</text>
</comment>
<evidence type="ECO:0000256" key="1">
    <source>
        <dbReference type="ARBA" id="ARBA00009431"/>
    </source>
</evidence>
<feature type="transmembrane region" description="Helical" evidence="8">
    <location>
        <begin position="481"/>
        <end position="503"/>
    </location>
</feature>
<evidence type="ECO:0000256" key="2">
    <source>
        <dbReference type="ARBA" id="ARBA00022645"/>
    </source>
</evidence>
<dbReference type="Gene3D" id="3.40.50.1820">
    <property type="entry name" value="alpha/beta hydrolase"/>
    <property type="match status" value="1"/>
</dbReference>
<dbReference type="PROSITE" id="PS00131">
    <property type="entry name" value="CARBOXYPEPT_SER_SER"/>
    <property type="match status" value="1"/>
</dbReference>
<dbReference type="GO" id="GO:0006508">
    <property type="term" value="P:proteolysis"/>
    <property type="evidence" value="ECO:0007669"/>
    <property type="project" value="UniProtKB-KW"/>
</dbReference>
<keyword evidence="5 7" id="KW-0378">Hydrolase</keyword>
<feature type="signal peptide" evidence="7">
    <location>
        <begin position="1"/>
        <end position="21"/>
    </location>
</feature>
<reference evidence="9 10" key="1">
    <citation type="submission" date="2023-11" db="EMBL/GenBank/DDBJ databases">
        <authorList>
            <person name="Hedman E."/>
            <person name="Englund M."/>
            <person name="Stromberg M."/>
            <person name="Nyberg Akerstrom W."/>
            <person name="Nylinder S."/>
            <person name="Jareborg N."/>
            <person name="Kallberg Y."/>
            <person name="Kronander E."/>
        </authorList>
    </citation>
    <scope>NUCLEOTIDE SEQUENCE [LARGE SCALE GENOMIC DNA]</scope>
</reference>
<dbReference type="InterPro" id="IPR029058">
    <property type="entry name" value="AB_hydrolase_fold"/>
</dbReference>
<feature type="chain" id="PRO_5043107218" description="Carboxypeptidase" evidence="7">
    <location>
        <begin position="22"/>
        <end position="525"/>
    </location>
</feature>
<evidence type="ECO:0000313" key="9">
    <source>
        <dbReference type="EMBL" id="CAK1602786.1"/>
    </source>
</evidence>
<dbReference type="EMBL" id="CAVLGL010000148">
    <property type="protein sequence ID" value="CAK1602786.1"/>
    <property type="molecule type" value="Genomic_DNA"/>
</dbReference>
<keyword evidence="4 7" id="KW-0732">Signal</keyword>
<dbReference type="InterPro" id="IPR001563">
    <property type="entry name" value="Peptidase_S10"/>
</dbReference>
<dbReference type="InterPro" id="IPR018202">
    <property type="entry name" value="Ser_caboxypep_ser_AS"/>
</dbReference>
<keyword evidence="10" id="KW-1185">Reference proteome</keyword>
<proteinExistence type="inferred from homology"/>
<dbReference type="InterPro" id="IPR033124">
    <property type="entry name" value="Ser_caboxypep_his_AS"/>
</dbReference>
<dbReference type="SUPFAM" id="SSF53474">
    <property type="entry name" value="alpha/beta-Hydrolases"/>
    <property type="match status" value="1"/>
</dbReference>
<keyword evidence="3 7" id="KW-0645">Protease</keyword>
<dbReference type="PROSITE" id="PS00560">
    <property type="entry name" value="CARBOXYPEPT_SER_HIS"/>
    <property type="match status" value="1"/>
</dbReference>
<evidence type="ECO:0000256" key="5">
    <source>
        <dbReference type="ARBA" id="ARBA00022801"/>
    </source>
</evidence>
<comment type="caution">
    <text evidence="9">The sequence shown here is derived from an EMBL/GenBank/DDBJ whole genome shotgun (WGS) entry which is preliminary data.</text>
</comment>
<name>A0AAV1M573_9NEOP</name>
<dbReference type="AlphaFoldDB" id="A0AAV1M573"/>
<dbReference type="PRINTS" id="PR00724">
    <property type="entry name" value="CRBOXYPTASEC"/>
</dbReference>
<keyword evidence="6" id="KW-0325">Glycoprotein</keyword>
<keyword evidence="2 7" id="KW-0121">Carboxypeptidase</keyword>
<protein>
    <recommendedName>
        <fullName evidence="7">Carboxypeptidase</fullName>
        <ecNumber evidence="7">3.4.16.-</ecNumber>
    </recommendedName>
</protein>
<gene>
    <name evidence="9" type="ORF">PARMNEM_LOCUS21235</name>
</gene>
<evidence type="ECO:0000256" key="3">
    <source>
        <dbReference type="ARBA" id="ARBA00022670"/>
    </source>
</evidence>
<dbReference type="GO" id="GO:0004185">
    <property type="term" value="F:serine-type carboxypeptidase activity"/>
    <property type="evidence" value="ECO:0007669"/>
    <property type="project" value="UniProtKB-UniRule"/>
</dbReference>
<sequence length="525" mass="59142">MIVFIKLYLILSIITNKLATAISPALILSPFINQNRTDEARKLSAVEPSLFLNVTSYSGFLTVDATYNSNLFFWYFPVRDRPIKTTPWIIWLQGGPGASSLAGLFDEIGPFDYNKELGLKIRESSWWHEYSMVFIDNPVGAGYSFTNSQDGFARNMAMYSNHLYKAVIQLVTLFPELQNAPLYLAGESYAGHYIPGFGIKTLEEMNKNKNGMFPYNLKGLIMGNPVLDRESIANFTSVFYHWGLIDSQGVIAANPLQEQYTQAVEVGNSSAAVILRDQLLDKLQDITSQSQVYNILHNYGDLKGFMDYIMLENVRDALHVGTIKFTFSNGSVHTHLASDFLAKMSPTMNTLLEHCKVLIYCGQLDLTAPCVPAAEGRRQRWRWSGRESFLRAPRVPWWYNDSVAGYVKSGGGFTEALIRGAGHLAPIDKPEQVRQLVSYFIRGLDMPMPANYEAEAEYTPGYTDLVKAKIENDDNNFKTGMFISISINVILVLIIVVLIVFVVRWKKRGEDYFYAPLSDGILTMT</sequence>